<organism evidence="1 2">
    <name type="scientific">Ectopseudomonas mendocina</name>
    <name type="common">Pseudomonas mendocina</name>
    <dbReference type="NCBI Taxonomy" id="300"/>
    <lineage>
        <taxon>Bacteria</taxon>
        <taxon>Pseudomonadati</taxon>
        <taxon>Pseudomonadota</taxon>
        <taxon>Gammaproteobacteria</taxon>
        <taxon>Pseudomonadales</taxon>
        <taxon>Pseudomonadaceae</taxon>
        <taxon>Ectopseudomonas</taxon>
    </lineage>
</organism>
<dbReference type="AlphaFoldDB" id="A0ABD7RU83"/>
<evidence type="ECO:0000313" key="2">
    <source>
        <dbReference type="Proteomes" id="UP000317327"/>
    </source>
</evidence>
<dbReference type="RefSeq" id="WP_143502509.1">
    <property type="nucleotide sequence ID" value="NZ_SCFV01000009.1"/>
</dbReference>
<evidence type="ECO:0000313" key="1">
    <source>
        <dbReference type="EMBL" id="TRO14743.1"/>
    </source>
</evidence>
<gene>
    <name evidence="1" type="ORF">EQ836_18345</name>
</gene>
<protein>
    <submittedName>
        <fullName evidence="1">Uncharacterized protein</fullName>
    </submittedName>
</protein>
<sequence length="75" mass="8165">MSTQNVFVVLPPICTREEWGRLTGLVDKGPTVVLGMCNQGTLPTVQVGRHQLVNVHQLLQDLASGKTEFLAGDYS</sequence>
<reference evidence="1 2" key="1">
    <citation type="submission" date="2019-01" db="EMBL/GenBank/DDBJ databases">
        <title>Whole genome shotgun sequencing of Pseudomonas spp. isolated by its ability to degrade furfural.</title>
        <authorList>
            <person name="Donoso R."/>
            <person name="Farkas C."/>
            <person name="Villegas P."/>
            <person name="Gonzales-Toro F."/>
            <person name="Guajardo-Parra M."/>
            <person name="Araya-Nail M."/>
            <person name="Morgante V."/>
            <person name="Perez-Pantoja D."/>
        </authorList>
    </citation>
    <scope>NUCLEOTIDE SEQUENCE [LARGE SCALE GENOMIC DNA]</scope>
    <source>
        <strain evidence="1 2">VN231</strain>
    </source>
</reference>
<comment type="caution">
    <text evidence="1">The sequence shown here is derived from an EMBL/GenBank/DDBJ whole genome shotgun (WGS) entry which is preliminary data.</text>
</comment>
<name>A0ABD7RU83_ECTME</name>
<accession>A0ABD7RU83</accession>
<dbReference type="EMBL" id="SCFV01000009">
    <property type="protein sequence ID" value="TRO14743.1"/>
    <property type="molecule type" value="Genomic_DNA"/>
</dbReference>
<dbReference type="Proteomes" id="UP000317327">
    <property type="component" value="Unassembled WGS sequence"/>
</dbReference>
<proteinExistence type="predicted"/>